<comment type="caution">
    <text evidence="1">The sequence shown here is derived from an EMBL/GenBank/DDBJ whole genome shotgun (WGS) entry which is preliminary data.</text>
</comment>
<keyword evidence="2" id="KW-1185">Reference proteome</keyword>
<reference evidence="1" key="1">
    <citation type="journal article" date="2020" name="Fungal Divers.">
        <title>Resolving the Mortierellaceae phylogeny through synthesis of multi-gene phylogenetics and phylogenomics.</title>
        <authorList>
            <person name="Vandepol N."/>
            <person name="Liber J."/>
            <person name="Desiro A."/>
            <person name="Na H."/>
            <person name="Kennedy M."/>
            <person name="Barry K."/>
            <person name="Grigoriev I.V."/>
            <person name="Miller A.N."/>
            <person name="O'Donnell K."/>
            <person name="Stajich J.E."/>
            <person name="Bonito G."/>
        </authorList>
    </citation>
    <scope>NUCLEOTIDE SEQUENCE</scope>
    <source>
        <strain evidence="1">CK1249</strain>
    </source>
</reference>
<proteinExistence type="predicted"/>
<organism evidence="1 2">
    <name type="scientific">Mortierella alpina</name>
    <name type="common">Oleaginous fungus</name>
    <name type="synonym">Mortierella renispora</name>
    <dbReference type="NCBI Taxonomy" id="64518"/>
    <lineage>
        <taxon>Eukaryota</taxon>
        <taxon>Fungi</taxon>
        <taxon>Fungi incertae sedis</taxon>
        <taxon>Mucoromycota</taxon>
        <taxon>Mortierellomycotina</taxon>
        <taxon>Mortierellomycetes</taxon>
        <taxon>Mortierellales</taxon>
        <taxon>Mortierellaceae</taxon>
        <taxon>Mortierella</taxon>
    </lineage>
</organism>
<evidence type="ECO:0000313" key="1">
    <source>
        <dbReference type="EMBL" id="KAF9956745.1"/>
    </source>
</evidence>
<feature type="non-terminal residue" evidence="1">
    <location>
        <position position="1"/>
    </location>
</feature>
<dbReference type="OrthoDB" id="2448945at2759"/>
<evidence type="ECO:0000313" key="2">
    <source>
        <dbReference type="Proteomes" id="UP000738359"/>
    </source>
</evidence>
<accession>A0A9P6LZD2</accession>
<dbReference type="AlphaFoldDB" id="A0A9P6LZD2"/>
<dbReference type="Proteomes" id="UP000738359">
    <property type="component" value="Unassembled WGS sequence"/>
</dbReference>
<gene>
    <name evidence="1" type="ORF">BGZ70_009786</name>
</gene>
<name>A0A9P6LZD2_MORAP</name>
<sequence>VNYATGNQVDIAVDLNLLQLVSKNPQRIQLIENDDNFENVIPLRIKHVPGGVIDAFLKQECPVVSAIPVIQVDPKKFFLQAVRIEGQKRLVHIPTHEDVVSGDRIVLLSDIESVFLEVEGFTVADAVIEFMRGEDQTELIPKRLKYHPHEILDLKVPMQAVSGFNTSKIKSVYVHRDEKTEKRYYLWKDVEDVFEDADFILDSKGNLERFMTDEDSKL</sequence>
<protein>
    <submittedName>
        <fullName evidence="1">Uncharacterized protein</fullName>
    </submittedName>
</protein>
<dbReference type="EMBL" id="JAAAHY010000820">
    <property type="protein sequence ID" value="KAF9956745.1"/>
    <property type="molecule type" value="Genomic_DNA"/>
</dbReference>